<keyword evidence="1" id="KW-0472">Membrane</keyword>
<reference evidence="3" key="1">
    <citation type="journal article" date="2019" name="Int. J. Syst. Evol. Microbiol.">
        <title>The Global Catalogue of Microorganisms (GCM) 10K type strain sequencing project: providing services to taxonomists for standard genome sequencing and annotation.</title>
        <authorList>
            <consortium name="The Broad Institute Genomics Platform"/>
            <consortium name="The Broad Institute Genome Sequencing Center for Infectious Disease"/>
            <person name="Wu L."/>
            <person name="Ma J."/>
        </authorList>
    </citation>
    <scope>NUCLEOTIDE SEQUENCE [LARGE SCALE GENOMIC DNA]</scope>
    <source>
        <strain evidence="3">JCM 17633</strain>
    </source>
</reference>
<keyword evidence="1" id="KW-1133">Transmembrane helix</keyword>
<organism evidence="2 3">
    <name type="scientific">Winogradskyella damuponensis</name>
    <dbReference type="NCBI Taxonomy" id="943939"/>
    <lineage>
        <taxon>Bacteria</taxon>
        <taxon>Pseudomonadati</taxon>
        <taxon>Bacteroidota</taxon>
        <taxon>Flavobacteriia</taxon>
        <taxon>Flavobacteriales</taxon>
        <taxon>Flavobacteriaceae</taxon>
        <taxon>Winogradskyella</taxon>
    </lineage>
</organism>
<evidence type="ECO:0000313" key="2">
    <source>
        <dbReference type="EMBL" id="GAA4245577.1"/>
    </source>
</evidence>
<protein>
    <submittedName>
        <fullName evidence="2">Uncharacterized protein</fullName>
    </submittedName>
</protein>
<feature type="transmembrane region" description="Helical" evidence="1">
    <location>
        <begin position="171"/>
        <end position="190"/>
    </location>
</feature>
<name>A0ABP8D0C8_9FLAO</name>
<feature type="transmembrane region" description="Helical" evidence="1">
    <location>
        <begin position="112"/>
        <end position="132"/>
    </location>
</feature>
<keyword evidence="3" id="KW-1185">Reference proteome</keyword>
<dbReference type="Proteomes" id="UP001501682">
    <property type="component" value="Unassembled WGS sequence"/>
</dbReference>
<dbReference type="EMBL" id="BAABCB010000028">
    <property type="protein sequence ID" value="GAA4245577.1"/>
    <property type="molecule type" value="Genomic_DNA"/>
</dbReference>
<evidence type="ECO:0000313" key="3">
    <source>
        <dbReference type="Proteomes" id="UP001501682"/>
    </source>
</evidence>
<comment type="caution">
    <text evidence="2">The sequence shown here is derived from an EMBL/GenBank/DDBJ whole genome shotgun (WGS) entry which is preliminary data.</text>
</comment>
<gene>
    <name evidence="2" type="ORF">GCM10022292_28440</name>
</gene>
<proteinExistence type="predicted"/>
<feature type="transmembrane region" description="Helical" evidence="1">
    <location>
        <begin position="202"/>
        <end position="223"/>
    </location>
</feature>
<evidence type="ECO:0000256" key="1">
    <source>
        <dbReference type="SAM" id="Phobius"/>
    </source>
</evidence>
<keyword evidence="1" id="KW-0812">Transmembrane</keyword>
<dbReference type="RefSeq" id="WP_344715603.1">
    <property type="nucleotide sequence ID" value="NZ_BAABCB010000028.1"/>
</dbReference>
<sequence>MKLTKEEIQFVDNYLIKNEVKYWDVRLELLDHIVSAVEDKMTNDGISFNEALLDVHRGFGNQCIEFGVPKGKIFESGLYQSNIGFKKFTKNKQKEISRKNRKRYWVLLKQTLLSYSFMLEYLLFVMMIFVSYQYKPKTALLVALITLAIPELLKFKYVFRKGVRHSLNANMVGLLNSSFLCFQGAILNFYKDEFTYNGIVDYRYIIGFYVLIYPLTRVSFMLYKEVLNVTKERYQLLTS</sequence>
<feature type="transmembrane region" description="Helical" evidence="1">
    <location>
        <begin position="138"/>
        <end position="159"/>
    </location>
</feature>
<accession>A0ABP8D0C8</accession>